<accession>A0A9J6AFN9</accession>
<protein>
    <submittedName>
        <fullName evidence="1">Uncharacterized protein</fullName>
    </submittedName>
</protein>
<evidence type="ECO:0000313" key="2">
    <source>
        <dbReference type="Proteomes" id="UP000824120"/>
    </source>
</evidence>
<dbReference type="Proteomes" id="UP000824120">
    <property type="component" value="Chromosome 2"/>
</dbReference>
<reference evidence="1 2" key="1">
    <citation type="submission" date="2020-09" db="EMBL/GenBank/DDBJ databases">
        <title>De no assembly of potato wild relative species, Solanum commersonii.</title>
        <authorList>
            <person name="Cho K."/>
        </authorList>
    </citation>
    <scope>NUCLEOTIDE SEQUENCE [LARGE SCALE GENOMIC DNA]</scope>
    <source>
        <strain evidence="1">LZ3.2</strain>
        <tissue evidence="1">Leaf</tissue>
    </source>
</reference>
<gene>
    <name evidence="1" type="ORF">H5410_008443</name>
</gene>
<dbReference type="AlphaFoldDB" id="A0A9J6AFN9"/>
<organism evidence="1 2">
    <name type="scientific">Solanum commersonii</name>
    <name type="common">Commerson's wild potato</name>
    <name type="synonym">Commerson's nightshade</name>
    <dbReference type="NCBI Taxonomy" id="4109"/>
    <lineage>
        <taxon>Eukaryota</taxon>
        <taxon>Viridiplantae</taxon>
        <taxon>Streptophyta</taxon>
        <taxon>Embryophyta</taxon>
        <taxon>Tracheophyta</taxon>
        <taxon>Spermatophyta</taxon>
        <taxon>Magnoliopsida</taxon>
        <taxon>eudicotyledons</taxon>
        <taxon>Gunneridae</taxon>
        <taxon>Pentapetalae</taxon>
        <taxon>asterids</taxon>
        <taxon>lamiids</taxon>
        <taxon>Solanales</taxon>
        <taxon>Solanaceae</taxon>
        <taxon>Solanoideae</taxon>
        <taxon>Solaneae</taxon>
        <taxon>Solanum</taxon>
    </lineage>
</organism>
<sequence length="135" mass="15125">MLLPIHLQSCQDAILSFCTNLESKDHFDGLGFKRGTHKKDNSIWKVERHTALASFSPLITATTDLLASLLIFLLKEVNLSTLSSVVESPFLLLRDDCKSLTFSLHCEMSSLIVPQRSRSLTDLSNKSSSHFAFRL</sequence>
<comment type="caution">
    <text evidence="1">The sequence shown here is derived from an EMBL/GenBank/DDBJ whole genome shotgun (WGS) entry which is preliminary data.</text>
</comment>
<proteinExistence type="predicted"/>
<keyword evidence="2" id="KW-1185">Reference proteome</keyword>
<dbReference type="EMBL" id="JACXVP010000002">
    <property type="protein sequence ID" value="KAG5623225.1"/>
    <property type="molecule type" value="Genomic_DNA"/>
</dbReference>
<evidence type="ECO:0000313" key="1">
    <source>
        <dbReference type="EMBL" id="KAG5623225.1"/>
    </source>
</evidence>
<name>A0A9J6AFN9_SOLCO</name>